<dbReference type="EMBL" id="BK067785">
    <property type="protein sequence ID" value="DBA51856.1"/>
    <property type="molecule type" value="Genomic_DNA"/>
</dbReference>
<name>A0AAT9J9H1_9VIRU</name>
<evidence type="ECO:0000313" key="1">
    <source>
        <dbReference type="EMBL" id="DBA51856.1"/>
    </source>
</evidence>
<sequence>MKLTKDRFTNWEDIDEDYDILLDDELTISINPKERSRDIADYILGMQDEIIQLRARIKQLE</sequence>
<reference evidence="1" key="2">
    <citation type="submission" date="2024-03" db="EMBL/GenBank/DDBJ databases">
        <authorList>
            <person name="Ni Y."/>
            <person name="Xu T."/>
            <person name="Yan S."/>
            <person name="Chen L."/>
            <person name="Wang Y."/>
        </authorList>
    </citation>
    <scope>NUCLEOTIDE SEQUENCE</scope>
    <source>
        <strain evidence="1">NMJ1</strain>
    </source>
</reference>
<accession>A0AAT9J9H1</accession>
<protein>
    <submittedName>
        <fullName evidence="1">ORF53</fullName>
    </submittedName>
</protein>
<reference evidence="1" key="1">
    <citation type="journal article" date="2024" name="Environ. Microbiol. Rep.">
        <title>Hiding in plain sight: The discovery of complete genomes of 11 hypothetical spindle-shaped viruses that putatively infect mesophilic ammonia-oxidizing archaea.</title>
        <authorList>
            <person name="Ni Y."/>
            <person name="Xu T."/>
            <person name="Yan S."/>
            <person name="Chen L."/>
            <person name="Wang Y."/>
        </authorList>
    </citation>
    <scope>NUCLEOTIDE SEQUENCE</scope>
    <source>
        <strain evidence="1">NMJ1</strain>
    </source>
</reference>
<proteinExistence type="predicted"/>
<organism evidence="1">
    <name type="scientific">Nitrosopumilaceae spindle-shaped virus</name>
    <dbReference type="NCBI Taxonomy" id="3065433"/>
    <lineage>
        <taxon>Viruses</taxon>
    </lineage>
</organism>